<reference evidence="1 2" key="1">
    <citation type="submission" date="2024-05" db="EMBL/GenBank/DDBJ databases">
        <title>A draft genome resource for the thread blight pathogen Marasmius tenuissimus strain MS-2.</title>
        <authorList>
            <person name="Yulfo-Soto G.E."/>
            <person name="Baruah I.K."/>
            <person name="Amoako-Attah I."/>
            <person name="Bukari Y."/>
            <person name="Meinhardt L.W."/>
            <person name="Bailey B.A."/>
            <person name="Cohen S.P."/>
        </authorList>
    </citation>
    <scope>NUCLEOTIDE SEQUENCE [LARGE SCALE GENOMIC DNA]</scope>
    <source>
        <strain evidence="1 2">MS-2</strain>
    </source>
</reference>
<accession>A0ABR2ZWE7</accession>
<name>A0ABR2ZWE7_9AGAR</name>
<keyword evidence="2" id="KW-1185">Reference proteome</keyword>
<evidence type="ECO:0000313" key="2">
    <source>
        <dbReference type="Proteomes" id="UP001437256"/>
    </source>
</evidence>
<dbReference type="Proteomes" id="UP001437256">
    <property type="component" value="Unassembled WGS sequence"/>
</dbReference>
<proteinExistence type="predicted"/>
<gene>
    <name evidence="1" type="ORF">AAF712_007291</name>
</gene>
<protein>
    <submittedName>
        <fullName evidence="1">Uncharacterized protein</fullName>
    </submittedName>
</protein>
<organism evidence="1 2">
    <name type="scientific">Marasmius tenuissimus</name>
    <dbReference type="NCBI Taxonomy" id="585030"/>
    <lineage>
        <taxon>Eukaryota</taxon>
        <taxon>Fungi</taxon>
        <taxon>Dikarya</taxon>
        <taxon>Basidiomycota</taxon>
        <taxon>Agaricomycotina</taxon>
        <taxon>Agaricomycetes</taxon>
        <taxon>Agaricomycetidae</taxon>
        <taxon>Agaricales</taxon>
        <taxon>Marasmiineae</taxon>
        <taxon>Marasmiaceae</taxon>
        <taxon>Marasmius</taxon>
    </lineage>
</organism>
<comment type="caution">
    <text evidence="1">The sequence shown here is derived from an EMBL/GenBank/DDBJ whole genome shotgun (WGS) entry which is preliminary data.</text>
</comment>
<sequence>MDGDYFGQVAEIEFGDACHTYKTGFKGEEIKRFQLEETEEYKWLMSEVASEEFTEDEDDLRALLDVFPQPPSFAANKKMDKKAKRHGVIFDFPKVQAGVDCGKWW</sequence>
<dbReference type="EMBL" id="JBBXMP010000044">
    <property type="protein sequence ID" value="KAL0065650.1"/>
    <property type="molecule type" value="Genomic_DNA"/>
</dbReference>
<evidence type="ECO:0000313" key="1">
    <source>
        <dbReference type="EMBL" id="KAL0065650.1"/>
    </source>
</evidence>